<evidence type="ECO:0000256" key="2">
    <source>
        <dbReference type="ARBA" id="ARBA00008684"/>
    </source>
</evidence>
<dbReference type="Pfam" id="PF00069">
    <property type="entry name" value="Pkinase"/>
    <property type="match status" value="1"/>
</dbReference>
<dbReference type="InterPro" id="IPR055414">
    <property type="entry name" value="LRR_R13L4/SHOC2-like"/>
</dbReference>
<evidence type="ECO:0000256" key="1">
    <source>
        <dbReference type="ARBA" id="ARBA00004167"/>
    </source>
</evidence>
<dbReference type="Pfam" id="PF23598">
    <property type="entry name" value="LRR_14"/>
    <property type="match status" value="1"/>
</dbReference>
<evidence type="ECO:0000256" key="5">
    <source>
        <dbReference type="ARBA" id="ARBA00022692"/>
    </source>
</evidence>
<dbReference type="FunFam" id="3.80.10.10:FF:000233">
    <property type="entry name" value="Leucine-rich repeat receptor-like protein kinase TDR"/>
    <property type="match status" value="1"/>
</dbReference>
<dbReference type="InterPro" id="IPR000719">
    <property type="entry name" value="Prot_kinase_dom"/>
</dbReference>
<dbReference type="Proteomes" id="UP000634136">
    <property type="component" value="Unassembled WGS sequence"/>
</dbReference>
<dbReference type="PANTHER" id="PTHR48056">
    <property type="entry name" value="LRR RECEPTOR-LIKE SERINE/THREONINE-PROTEIN KINASE-RELATED"/>
    <property type="match status" value="1"/>
</dbReference>
<keyword evidence="19" id="KW-1185">Reference proteome</keyword>
<dbReference type="GO" id="GO:0033612">
    <property type="term" value="F:receptor serine/threonine kinase binding"/>
    <property type="evidence" value="ECO:0007669"/>
    <property type="project" value="TreeGrafter"/>
</dbReference>
<evidence type="ECO:0000313" key="18">
    <source>
        <dbReference type="EMBL" id="KAF7813882.1"/>
    </source>
</evidence>
<evidence type="ECO:0000256" key="8">
    <source>
        <dbReference type="ARBA" id="ARBA00022741"/>
    </source>
</evidence>
<dbReference type="InterPro" id="IPR050647">
    <property type="entry name" value="Plant_LRR-RLKs"/>
</dbReference>
<organism evidence="18 19">
    <name type="scientific">Senna tora</name>
    <dbReference type="NCBI Taxonomy" id="362788"/>
    <lineage>
        <taxon>Eukaryota</taxon>
        <taxon>Viridiplantae</taxon>
        <taxon>Streptophyta</taxon>
        <taxon>Embryophyta</taxon>
        <taxon>Tracheophyta</taxon>
        <taxon>Spermatophyta</taxon>
        <taxon>Magnoliopsida</taxon>
        <taxon>eudicotyledons</taxon>
        <taxon>Gunneridae</taxon>
        <taxon>Pentapetalae</taxon>
        <taxon>rosids</taxon>
        <taxon>fabids</taxon>
        <taxon>Fabales</taxon>
        <taxon>Fabaceae</taxon>
        <taxon>Caesalpinioideae</taxon>
        <taxon>Cassia clade</taxon>
        <taxon>Senna</taxon>
    </lineage>
</organism>
<dbReference type="PROSITE" id="PS00107">
    <property type="entry name" value="PROTEIN_KINASE_ATP"/>
    <property type="match status" value="1"/>
</dbReference>
<evidence type="ECO:0000256" key="9">
    <source>
        <dbReference type="ARBA" id="ARBA00022777"/>
    </source>
</evidence>
<comment type="caution">
    <text evidence="18">The sequence shown here is derived from an EMBL/GenBank/DDBJ whole genome shotgun (WGS) entry which is preliminary data.</text>
</comment>
<evidence type="ECO:0000256" key="6">
    <source>
        <dbReference type="ARBA" id="ARBA00022729"/>
    </source>
</evidence>
<dbReference type="InterPro" id="IPR001611">
    <property type="entry name" value="Leu-rich_rpt"/>
</dbReference>
<dbReference type="SMART" id="SM00220">
    <property type="entry name" value="S_TKc"/>
    <property type="match status" value="1"/>
</dbReference>
<keyword evidence="8 14" id="KW-0547">Nucleotide-binding</keyword>
<dbReference type="PANTHER" id="PTHR48056:SF29">
    <property type="entry name" value="RECEPTOR-LIKE PROTEIN KINASE HSL1"/>
    <property type="match status" value="1"/>
</dbReference>
<dbReference type="FunFam" id="3.30.200.20:FF:000512">
    <property type="entry name" value="Receptor-like protein kinase HSL1"/>
    <property type="match status" value="1"/>
</dbReference>
<dbReference type="GO" id="GO:0009791">
    <property type="term" value="P:post-embryonic development"/>
    <property type="evidence" value="ECO:0007669"/>
    <property type="project" value="UniProtKB-ARBA"/>
</dbReference>
<dbReference type="OrthoDB" id="676979at2759"/>
<evidence type="ECO:0000256" key="16">
    <source>
        <dbReference type="SAM" id="SignalP"/>
    </source>
</evidence>
<reference evidence="18" key="1">
    <citation type="submission" date="2020-09" db="EMBL/GenBank/DDBJ databases">
        <title>Genome-Enabled Discovery of Anthraquinone Biosynthesis in Senna tora.</title>
        <authorList>
            <person name="Kang S.-H."/>
            <person name="Pandey R.P."/>
            <person name="Lee C.-M."/>
            <person name="Sim J.-S."/>
            <person name="Jeong J.-T."/>
            <person name="Choi B.-S."/>
            <person name="Jung M."/>
            <person name="Ginzburg D."/>
            <person name="Zhao K."/>
            <person name="Won S.Y."/>
            <person name="Oh T.-J."/>
            <person name="Yu Y."/>
            <person name="Kim N.-H."/>
            <person name="Lee O.R."/>
            <person name="Lee T.-H."/>
            <person name="Bashyal P."/>
            <person name="Kim T.-S."/>
            <person name="Lee W.-H."/>
            <person name="Kawkins C."/>
            <person name="Kim C.-K."/>
            <person name="Kim J.S."/>
            <person name="Ahn B.O."/>
            <person name="Rhee S.Y."/>
            <person name="Sohng J.K."/>
        </authorList>
    </citation>
    <scope>NUCLEOTIDE SEQUENCE</scope>
    <source>
        <tissue evidence="18">Leaf</tissue>
    </source>
</reference>
<dbReference type="Gene3D" id="1.10.510.10">
    <property type="entry name" value="Transferase(Phosphotransferase) domain 1"/>
    <property type="match status" value="1"/>
</dbReference>
<keyword evidence="11 15" id="KW-1133">Transmembrane helix</keyword>
<keyword evidence="7" id="KW-0677">Repeat</keyword>
<keyword evidence="10 14" id="KW-0067">ATP-binding</keyword>
<dbReference type="SUPFAM" id="SSF56112">
    <property type="entry name" value="Protein kinase-like (PK-like)"/>
    <property type="match status" value="1"/>
</dbReference>
<feature type="transmembrane region" description="Helical" evidence="15">
    <location>
        <begin position="637"/>
        <end position="661"/>
    </location>
</feature>
<dbReference type="InterPro" id="IPR032675">
    <property type="entry name" value="LRR_dom_sf"/>
</dbReference>
<feature type="binding site" evidence="14">
    <location>
        <position position="723"/>
    </location>
    <ligand>
        <name>ATP</name>
        <dbReference type="ChEBI" id="CHEBI:30616"/>
    </ligand>
</feature>
<dbReference type="FunFam" id="3.80.10.10:FF:000824">
    <property type="entry name" value="Receptor-like protein kinase HSL1 isoform A"/>
    <property type="match status" value="1"/>
</dbReference>
<dbReference type="FunFam" id="1.10.510.10:FF:000714">
    <property type="entry name" value="Kinase family with leucine-rich repeat domain-containing protein"/>
    <property type="match status" value="1"/>
</dbReference>
<dbReference type="SUPFAM" id="SSF52047">
    <property type="entry name" value="RNI-like"/>
    <property type="match status" value="1"/>
</dbReference>
<evidence type="ECO:0000256" key="12">
    <source>
        <dbReference type="ARBA" id="ARBA00023136"/>
    </source>
</evidence>
<dbReference type="Pfam" id="PF00560">
    <property type="entry name" value="LRR_1"/>
    <property type="match status" value="3"/>
</dbReference>
<keyword evidence="5 15" id="KW-0812">Transmembrane</keyword>
<dbReference type="Pfam" id="PF13855">
    <property type="entry name" value="LRR_8"/>
    <property type="match status" value="1"/>
</dbReference>
<keyword evidence="12 15" id="KW-0472">Membrane</keyword>
<comment type="subcellular location">
    <subcellularLocation>
        <location evidence="1">Membrane</location>
        <topology evidence="1">Single-pass membrane protein</topology>
    </subcellularLocation>
</comment>
<dbReference type="FunFam" id="3.80.10.10:FF:001670">
    <property type="entry name" value="Putative leucine-rich repeat receptor-like protein kinase family protein"/>
    <property type="match status" value="1"/>
</dbReference>
<dbReference type="EMBL" id="JAAIUW010000010">
    <property type="protein sequence ID" value="KAF7813882.1"/>
    <property type="molecule type" value="Genomic_DNA"/>
</dbReference>
<proteinExistence type="inferred from homology"/>
<keyword evidence="6 16" id="KW-0732">Signal</keyword>
<comment type="similarity">
    <text evidence="2">Belongs to the protein kinase superfamily. Ser/Thr protein kinase family.</text>
</comment>
<dbReference type="PROSITE" id="PS50011">
    <property type="entry name" value="PROTEIN_KINASE_DOM"/>
    <property type="match status" value="1"/>
</dbReference>
<dbReference type="PROSITE" id="PS51450">
    <property type="entry name" value="LRR"/>
    <property type="match status" value="1"/>
</dbReference>
<dbReference type="AlphaFoldDB" id="A0A834T2J0"/>
<protein>
    <submittedName>
        <fullName evidence="18">Receptor-like protein kinase 5</fullName>
    </submittedName>
</protein>
<evidence type="ECO:0000256" key="15">
    <source>
        <dbReference type="SAM" id="Phobius"/>
    </source>
</evidence>
<dbReference type="Gene3D" id="3.80.10.10">
    <property type="entry name" value="Ribonuclease Inhibitor"/>
    <property type="match status" value="3"/>
</dbReference>
<evidence type="ECO:0000313" key="19">
    <source>
        <dbReference type="Proteomes" id="UP000634136"/>
    </source>
</evidence>
<feature type="signal peptide" evidence="16">
    <location>
        <begin position="1"/>
        <end position="22"/>
    </location>
</feature>
<evidence type="ECO:0000256" key="3">
    <source>
        <dbReference type="ARBA" id="ARBA00022614"/>
    </source>
</evidence>
<gene>
    <name evidence="18" type="ORF">G2W53_034858</name>
</gene>
<keyword evidence="4" id="KW-0808">Transferase</keyword>
<evidence type="ECO:0000256" key="7">
    <source>
        <dbReference type="ARBA" id="ARBA00022737"/>
    </source>
</evidence>
<feature type="domain" description="Protein kinase" evidence="17">
    <location>
        <begin position="694"/>
        <end position="984"/>
    </location>
</feature>
<evidence type="ECO:0000256" key="4">
    <source>
        <dbReference type="ARBA" id="ARBA00022679"/>
    </source>
</evidence>
<evidence type="ECO:0000256" key="14">
    <source>
        <dbReference type="PROSITE-ProRule" id="PRU10141"/>
    </source>
</evidence>
<dbReference type="InterPro" id="IPR008271">
    <property type="entry name" value="Ser/Thr_kinase_AS"/>
</dbReference>
<dbReference type="PROSITE" id="PS00108">
    <property type="entry name" value="PROTEIN_KINASE_ST"/>
    <property type="match status" value="1"/>
</dbReference>
<sequence>MTNSTPFYFLLVFILFLGYANSQSELYDQEHAILLKLKEYLQNPSFLSHWTPSNSSHCSWPEIQCSSTPINGSVIGLYLINTNITQEIPSFLCDLKNLTTIEFQWNYLPGEFPTSLYNCSKLEYLDLSNNYFVGKIPDDIDRLANLQFLSLNGNNFSGDIPASIGRLKELRTLQLSYCLFNGTYPDEIGNLSNLEVLYIYQNRLLLPSKFPSSFIQLKNMKDFQMFESNLIGEIPENIGEMVALEQLDLSVNNLTGQIPNGLFMLTNLSILYLFKNNLSGEIPEVVEALNLTILDLSENNLSGKIPEAFGNLHKLTGLNLGLNHFSGEMPESLGRLPSIIDFGVIFNNLSGTVPPEFGLHSPLRRFEIASNSFTGRLPQNLCYYGNLFRITAYNNKLDGEFPESLGNCSTLIELRVNQNELSGNIPSGLWASQNLSTLMINENKLTGELPETLPRNVSLLAISYNQFSGSIPAGISSMINLVVFNASKNLFNGSISQELTSLSQLTNLLLDRNQFSGSLPSEFISWKSLKELNLSQNQLSGEIPDALGRLPVLSQLDLSENQFSGQVPSELSHLPITNFNLSSNHLTGRIPSGFENLIYANSFLNNSGLCSDMAGLNVTLCNSGSGSQQQSSKGSSVSLALIIGLAVVAFIAAFLLLLFIIRVYRRRKQQLDTSWKLTSFQRLSFTESNIVSSMTDQNIIGRGGHGTVYRVAVALIGYVAVKKICSNRKLDQKLENAFLAEVEILSSIRHTNIVKLLCCISNGDSMLLVYEYMDNRSLDRWLHKKRVSLPVVSGSVPNDVLDWPKRLHIAIGAAQGLSYMHHDCSPPIIHRDVKTSNVLLDSMFNAKVADFGLARILDKPGELDTMSAVVGSFGYIAPEYIQTTRINEKIDVYSFGVVLLELTTGKEANYGDEHSSLAEWAWRHVQVGGDVEDILDKEIKEACYMDAMCSVFKLGVMCTATLPASRPSMKDVLQRLLRCGDPFGFGDNKKVGIFEVVPLLKNSKRESRLDIDD</sequence>
<accession>A0A834T2J0</accession>
<dbReference type="SMART" id="SM00369">
    <property type="entry name" value="LRR_TYP"/>
    <property type="match status" value="7"/>
</dbReference>
<keyword evidence="18" id="KW-0675">Receptor</keyword>
<evidence type="ECO:0000256" key="11">
    <source>
        <dbReference type="ARBA" id="ARBA00022989"/>
    </source>
</evidence>
<dbReference type="InterPro" id="IPR011009">
    <property type="entry name" value="Kinase-like_dom_sf"/>
</dbReference>
<evidence type="ECO:0000256" key="10">
    <source>
        <dbReference type="ARBA" id="ARBA00022840"/>
    </source>
</evidence>
<evidence type="ECO:0000259" key="17">
    <source>
        <dbReference type="PROSITE" id="PS50011"/>
    </source>
</evidence>
<evidence type="ECO:0000256" key="13">
    <source>
        <dbReference type="ARBA" id="ARBA00023180"/>
    </source>
</evidence>
<dbReference type="GO" id="GO:0004672">
    <property type="term" value="F:protein kinase activity"/>
    <property type="evidence" value="ECO:0007669"/>
    <property type="project" value="InterPro"/>
</dbReference>
<dbReference type="Gene3D" id="3.30.200.20">
    <property type="entry name" value="Phosphorylase Kinase, domain 1"/>
    <property type="match status" value="1"/>
</dbReference>
<dbReference type="GO" id="GO:0016020">
    <property type="term" value="C:membrane"/>
    <property type="evidence" value="ECO:0007669"/>
    <property type="project" value="UniProtKB-SubCell"/>
</dbReference>
<dbReference type="SUPFAM" id="SSF52058">
    <property type="entry name" value="L domain-like"/>
    <property type="match status" value="1"/>
</dbReference>
<dbReference type="InterPro" id="IPR017441">
    <property type="entry name" value="Protein_kinase_ATP_BS"/>
</dbReference>
<feature type="chain" id="PRO_5032461124" evidence="16">
    <location>
        <begin position="23"/>
        <end position="1013"/>
    </location>
</feature>
<keyword evidence="3" id="KW-0433">Leucine-rich repeat</keyword>
<dbReference type="CDD" id="cd14066">
    <property type="entry name" value="STKc_IRAK"/>
    <property type="match status" value="1"/>
</dbReference>
<dbReference type="GO" id="GO:0005524">
    <property type="term" value="F:ATP binding"/>
    <property type="evidence" value="ECO:0007669"/>
    <property type="project" value="UniProtKB-UniRule"/>
</dbReference>
<keyword evidence="9 18" id="KW-0418">Kinase</keyword>
<name>A0A834T2J0_9FABA</name>
<keyword evidence="13" id="KW-0325">Glycoprotein</keyword>
<dbReference type="Pfam" id="PF08263">
    <property type="entry name" value="LRRNT_2"/>
    <property type="match status" value="1"/>
</dbReference>
<dbReference type="InterPro" id="IPR013210">
    <property type="entry name" value="LRR_N_plant-typ"/>
</dbReference>
<dbReference type="InterPro" id="IPR003591">
    <property type="entry name" value="Leu-rich_rpt_typical-subtyp"/>
</dbReference>